<dbReference type="AlphaFoldDB" id="A0A6G7WKJ2"/>
<dbReference type="GeneID" id="94553931"/>
<organism evidence="2 3">
    <name type="scientific">Jeotgalibaca porci</name>
    <dbReference type="NCBI Taxonomy" id="1868793"/>
    <lineage>
        <taxon>Bacteria</taxon>
        <taxon>Bacillati</taxon>
        <taxon>Bacillota</taxon>
        <taxon>Bacilli</taxon>
        <taxon>Lactobacillales</taxon>
        <taxon>Carnobacteriaceae</taxon>
        <taxon>Jeotgalibaca</taxon>
    </lineage>
</organism>
<dbReference type="KEGG" id="jpo:G7058_11595"/>
<dbReference type="Proteomes" id="UP000501830">
    <property type="component" value="Plasmid p_unnamed1"/>
</dbReference>
<dbReference type="RefSeq" id="WP_166063790.1">
    <property type="nucleotide sequence ID" value="NZ_CP049890.1"/>
</dbReference>
<protein>
    <submittedName>
        <fullName evidence="2">Uncharacterized protein</fullName>
    </submittedName>
</protein>
<geneLocation type="plasmid" evidence="2 3">
    <name>p_unnamed1</name>
</geneLocation>
<accession>A0A6G7WKJ2</accession>
<keyword evidence="1" id="KW-0812">Transmembrane</keyword>
<evidence type="ECO:0000256" key="1">
    <source>
        <dbReference type="SAM" id="Phobius"/>
    </source>
</evidence>
<sequence length="145" mass="16812">MKRPRNDYVPNQGCGIFFLMVLSVIFLLSIPVFKFTHELFLYYTEKQILLISDSPEETYHIEVSTKGPSTTILIEEDTTSSELTADIVKDGQADVHSKDIEIQWLNDTVAEIMMEGRRDTFHYFLFDANAEEEKIERMPNGIERN</sequence>
<feature type="transmembrane region" description="Helical" evidence="1">
    <location>
        <begin position="12"/>
        <end position="33"/>
    </location>
</feature>
<keyword evidence="3" id="KW-1185">Reference proteome</keyword>
<evidence type="ECO:0000313" key="2">
    <source>
        <dbReference type="EMBL" id="QIK52766.1"/>
    </source>
</evidence>
<keyword evidence="2" id="KW-0614">Plasmid</keyword>
<dbReference type="EMBL" id="CP049890">
    <property type="protein sequence ID" value="QIK52766.1"/>
    <property type="molecule type" value="Genomic_DNA"/>
</dbReference>
<proteinExistence type="predicted"/>
<keyword evidence="1" id="KW-0472">Membrane</keyword>
<gene>
    <name evidence="2" type="ORF">G7058_11595</name>
</gene>
<evidence type="ECO:0000313" key="3">
    <source>
        <dbReference type="Proteomes" id="UP000501830"/>
    </source>
</evidence>
<keyword evidence="1" id="KW-1133">Transmembrane helix</keyword>
<reference evidence="2 3" key="1">
    <citation type="journal article" date="2017" name="Int. J. Syst. Evol. Microbiol.">
        <title>Jeotgalibaca porci sp. nov. and Jeotgalibaca arthritidis sp. nov., isolated from pigs, and emended description of the genus Jeotgalibaca.</title>
        <authorList>
            <person name="Zamora L."/>
            <person name="Perez-Sancho M."/>
            <person name="Dominguez L."/>
            <person name="Fernandez-Garayzabal J.F."/>
            <person name="Vela A.I."/>
        </authorList>
    </citation>
    <scope>NUCLEOTIDE SEQUENCE [LARGE SCALE GENOMIC DNA]</scope>
    <source>
        <strain evidence="2 3">CCUG 69148</strain>
        <plasmid evidence="2 3">p_unnamed1</plasmid>
    </source>
</reference>
<name>A0A6G7WKJ2_9LACT</name>